<dbReference type="EMBL" id="LR796135">
    <property type="protein sequence ID" value="CAB4120804.1"/>
    <property type="molecule type" value="Genomic_DNA"/>
</dbReference>
<dbReference type="Pfam" id="PF08299">
    <property type="entry name" value="Bac_DnaA_C"/>
    <property type="match status" value="1"/>
</dbReference>
<dbReference type="InterPro" id="IPR010921">
    <property type="entry name" value="Trp_repressor/repl_initiator"/>
</dbReference>
<sequence length="171" mass="18805">MTYAQTIAVNNAALRKADFDHFRAMRRGSDILRDRIRAARGIAPEFVDETAPQRFVRRAYGAPISASPLPPPPPPSGLPVTVTEIIAVIADDMAMTAGDITGRSRQREVADARNLAFYVLVKRGSSTVQVGQWIGGRDHSTVIAGMRRFEERATPYMRKVAEKWLPEGGDA</sequence>
<dbReference type="SUPFAM" id="SSF48295">
    <property type="entry name" value="TrpR-like"/>
    <property type="match status" value="1"/>
</dbReference>
<dbReference type="GO" id="GO:0006275">
    <property type="term" value="P:regulation of DNA replication"/>
    <property type="evidence" value="ECO:0007669"/>
    <property type="project" value="InterPro"/>
</dbReference>
<dbReference type="GO" id="GO:0006270">
    <property type="term" value="P:DNA replication initiation"/>
    <property type="evidence" value="ECO:0007669"/>
    <property type="project" value="InterPro"/>
</dbReference>
<accession>A0A6J5KFV5</accession>
<gene>
    <name evidence="2" type="ORF">UFOVP5_41</name>
</gene>
<evidence type="ECO:0000259" key="1">
    <source>
        <dbReference type="SMART" id="SM00760"/>
    </source>
</evidence>
<dbReference type="CDD" id="cd06571">
    <property type="entry name" value="Bac_DnaA_C"/>
    <property type="match status" value="1"/>
</dbReference>
<organism evidence="2">
    <name type="scientific">uncultured Caudovirales phage</name>
    <dbReference type="NCBI Taxonomy" id="2100421"/>
    <lineage>
        <taxon>Viruses</taxon>
        <taxon>Duplodnaviria</taxon>
        <taxon>Heunggongvirae</taxon>
        <taxon>Uroviricota</taxon>
        <taxon>Caudoviricetes</taxon>
        <taxon>Peduoviridae</taxon>
        <taxon>Maltschvirus</taxon>
        <taxon>Maltschvirus maltsch</taxon>
    </lineage>
</organism>
<name>A0A6J5KFV5_9CAUD</name>
<feature type="domain" description="Chromosomal replication initiator DnaA C-terminal" evidence="1">
    <location>
        <begin position="81"/>
        <end position="149"/>
    </location>
</feature>
<dbReference type="GO" id="GO:0005524">
    <property type="term" value="F:ATP binding"/>
    <property type="evidence" value="ECO:0007669"/>
    <property type="project" value="InterPro"/>
</dbReference>
<protein>
    <submittedName>
        <fullName evidence="2">Chromosomal replication initiator, DnaA C-terminal</fullName>
    </submittedName>
</protein>
<dbReference type="Gene3D" id="1.10.1750.10">
    <property type="match status" value="1"/>
</dbReference>
<evidence type="ECO:0000313" key="2">
    <source>
        <dbReference type="EMBL" id="CAB4120804.1"/>
    </source>
</evidence>
<dbReference type="GO" id="GO:0043565">
    <property type="term" value="F:sequence-specific DNA binding"/>
    <property type="evidence" value="ECO:0007669"/>
    <property type="project" value="InterPro"/>
</dbReference>
<dbReference type="SMART" id="SM00760">
    <property type="entry name" value="Bac_DnaA_C"/>
    <property type="match status" value="1"/>
</dbReference>
<dbReference type="InterPro" id="IPR013159">
    <property type="entry name" value="DnaA_C"/>
</dbReference>
<proteinExistence type="predicted"/>
<reference evidence="2" key="1">
    <citation type="submission" date="2020-04" db="EMBL/GenBank/DDBJ databases">
        <authorList>
            <person name="Chiriac C."/>
            <person name="Salcher M."/>
            <person name="Ghai R."/>
            <person name="Kavagutti S V."/>
        </authorList>
    </citation>
    <scope>NUCLEOTIDE SEQUENCE</scope>
</reference>